<name>A0ABN3K087_9ACTN</name>
<feature type="compositionally biased region" description="Basic and acidic residues" evidence="1">
    <location>
        <begin position="173"/>
        <end position="182"/>
    </location>
</feature>
<proteinExistence type="predicted"/>
<gene>
    <name evidence="3" type="ORF">GCM10010421_40370</name>
</gene>
<evidence type="ECO:0000313" key="4">
    <source>
        <dbReference type="Proteomes" id="UP001500460"/>
    </source>
</evidence>
<protein>
    <recommendedName>
        <fullName evidence="2">Suppressor of fused-like domain-containing protein</fullName>
    </recommendedName>
</protein>
<dbReference type="Proteomes" id="UP001500460">
    <property type="component" value="Unassembled WGS sequence"/>
</dbReference>
<feature type="domain" description="Suppressor of fused-like" evidence="2">
    <location>
        <begin position="34"/>
        <end position="183"/>
    </location>
</feature>
<dbReference type="Pfam" id="PF05076">
    <property type="entry name" value="SUFU"/>
    <property type="match status" value="1"/>
</dbReference>
<dbReference type="RefSeq" id="WP_344605415.1">
    <property type="nucleotide sequence ID" value="NZ_BAAATK010000026.1"/>
</dbReference>
<organism evidence="3 4">
    <name type="scientific">Streptomyces glaucus</name>
    <dbReference type="NCBI Taxonomy" id="284029"/>
    <lineage>
        <taxon>Bacteria</taxon>
        <taxon>Bacillati</taxon>
        <taxon>Actinomycetota</taxon>
        <taxon>Actinomycetes</taxon>
        <taxon>Kitasatosporales</taxon>
        <taxon>Streptomycetaceae</taxon>
        <taxon>Streptomyces</taxon>
    </lineage>
</organism>
<reference evidence="3 4" key="1">
    <citation type="journal article" date="2019" name="Int. J. Syst. Evol. Microbiol.">
        <title>The Global Catalogue of Microorganisms (GCM) 10K type strain sequencing project: providing services to taxonomists for standard genome sequencing and annotation.</title>
        <authorList>
            <consortium name="The Broad Institute Genomics Platform"/>
            <consortium name="The Broad Institute Genome Sequencing Center for Infectious Disease"/>
            <person name="Wu L."/>
            <person name="Ma J."/>
        </authorList>
    </citation>
    <scope>NUCLEOTIDE SEQUENCE [LARGE SCALE GENOMIC DNA]</scope>
    <source>
        <strain evidence="3 4">JCM 6922</strain>
    </source>
</reference>
<comment type="caution">
    <text evidence="3">The sequence shown here is derived from an EMBL/GenBank/DDBJ whole genome shotgun (WGS) entry which is preliminary data.</text>
</comment>
<evidence type="ECO:0000313" key="3">
    <source>
        <dbReference type="EMBL" id="GAA2444964.1"/>
    </source>
</evidence>
<evidence type="ECO:0000256" key="1">
    <source>
        <dbReference type="SAM" id="MobiDB-lite"/>
    </source>
</evidence>
<dbReference type="EMBL" id="BAAATK010000026">
    <property type="protein sequence ID" value="GAA2444964.1"/>
    <property type="molecule type" value="Genomic_DNA"/>
</dbReference>
<feature type="region of interest" description="Disordered" evidence="1">
    <location>
        <begin position="173"/>
        <end position="198"/>
    </location>
</feature>
<dbReference type="InterPro" id="IPR020941">
    <property type="entry name" value="SUFU-like_domain"/>
</dbReference>
<sequence length="198" mass="21406">MTDLPSSPAEFFIREWGEPLREASFRTRDGHDIRILKWVGGEGEDGLTFYRTSGACDVPVPGADGKHRQEFFLSRGPGCDDIAESIAQAGIYAARSGRALAARNIYRAPGPLWPGTGLAGFVVTDPFEGEATSTVLADGRHVEFLMLVPAFPAELDYASRHGTGALADAQERAGVHFRDPYRKPVSPTASRRESGRSG</sequence>
<accession>A0ABN3K087</accession>
<keyword evidence="4" id="KW-1185">Reference proteome</keyword>
<evidence type="ECO:0000259" key="2">
    <source>
        <dbReference type="Pfam" id="PF05076"/>
    </source>
</evidence>